<dbReference type="Pfam" id="PF13519">
    <property type="entry name" value="VWA_2"/>
    <property type="match status" value="1"/>
</dbReference>
<dbReference type="SUPFAM" id="SSF53300">
    <property type="entry name" value="vWA-like"/>
    <property type="match status" value="1"/>
</dbReference>
<dbReference type="AlphaFoldDB" id="A0A7C2ZK61"/>
<dbReference type="PROSITE" id="PS50234">
    <property type="entry name" value="VWFA"/>
    <property type="match status" value="1"/>
</dbReference>
<sequence>MKEKWKVIERLLSEEYDIEVQGSYEGWGAGYDPKFLPLTEMWVKGEVEDVPEVVKRPAGVVFHIQDLSKKSEEDTINTIRHEIEYLFSTDLYLWKLGQREFYKFGFTPTSFLVLYSVLESIKTDSRIINSHPQSQSTIIKNYEEILKGIDTYYPHHNFSLSLLKSWLGKETIAKDTERTLYEYLNSKNREAYDILMEDLLGKYIAHIEKAQEINYIDLLLDEARGKVRKDAHKGRIMTDLLKKLPEALQEVITEYKDKRAIDIPEIERKEILKNLRNMPDWMRDYLKQMSYIDMIERDVEFIRHFLPKTLEVDIEHRGFLSFLIKGWEEQGSSASSGLSLGGRSGEKSQEDRLYEKAYGMNKEEFKAYRRMISNILPYVEALKRKLKKLMPEEEEGWSGKYFYGRRLNNKALGVEASIGRGRMYMRREENIRKEIAFKLLIDISTSMKREDKIQKAIEALLLFSEVISTLKMPFSINVFSDRVFRLKEFHEDYKVVKWRILELFNMLGGGTNFEKALLYAHEDIQVFCTKNHMKGCMLVFSDGEPTRGLRGQELKSLINQIKSLTPIIGIGVGLEKNYVDYYFESTGIKIKDVSELTLTFTRIIENQARRLLAFQ</sequence>
<name>A0A7C2ZK61_9AQUI</name>
<dbReference type="InterPro" id="IPR051928">
    <property type="entry name" value="NorD/CobT"/>
</dbReference>
<reference evidence="2" key="1">
    <citation type="journal article" date="2020" name="mSystems">
        <title>Genome- and Community-Level Interaction Insights into Carbon Utilization and Element Cycling Functions of Hydrothermarchaeota in Hydrothermal Sediment.</title>
        <authorList>
            <person name="Zhou Z."/>
            <person name="Liu Y."/>
            <person name="Xu W."/>
            <person name="Pan J."/>
            <person name="Luo Z.H."/>
            <person name="Li M."/>
        </authorList>
    </citation>
    <scope>NUCLEOTIDE SEQUENCE [LARGE SCALE GENOMIC DNA]</scope>
    <source>
        <strain evidence="2">SpSt-132</strain>
    </source>
</reference>
<dbReference type="SMART" id="SM00327">
    <property type="entry name" value="VWA"/>
    <property type="match status" value="1"/>
</dbReference>
<dbReference type="CDD" id="cd00198">
    <property type="entry name" value="vWFA"/>
    <property type="match status" value="1"/>
</dbReference>
<proteinExistence type="predicted"/>
<dbReference type="InterPro" id="IPR002035">
    <property type="entry name" value="VWF_A"/>
</dbReference>
<comment type="caution">
    <text evidence="2">The sequence shown here is derived from an EMBL/GenBank/DDBJ whole genome shotgun (WGS) entry which is preliminary data.</text>
</comment>
<protein>
    <submittedName>
        <fullName evidence="2">VWA domain-containing protein</fullName>
    </submittedName>
</protein>
<evidence type="ECO:0000313" key="2">
    <source>
        <dbReference type="EMBL" id="HEW45805.1"/>
    </source>
</evidence>
<dbReference type="PANTHER" id="PTHR41248">
    <property type="entry name" value="NORD PROTEIN"/>
    <property type="match status" value="1"/>
</dbReference>
<dbReference type="PANTHER" id="PTHR41248:SF1">
    <property type="entry name" value="NORD PROTEIN"/>
    <property type="match status" value="1"/>
</dbReference>
<dbReference type="Gene3D" id="3.40.50.410">
    <property type="entry name" value="von Willebrand factor, type A domain"/>
    <property type="match status" value="1"/>
</dbReference>
<accession>A0A7C2ZK61</accession>
<organism evidence="2">
    <name type="scientific">Hydrogenobacter sp</name>
    <dbReference type="NCBI Taxonomy" id="2152829"/>
    <lineage>
        <taxon>Bacteria</taxon>
        <taxon>Pseudomonadati</taxon>
        <taxon>Aquificota</taxon>
        <taxon>Aquificia</taxon>
        <taxon>Aquificales</taxon>
        <taxon>Aquificaceae</taxon>
        <taxon>Hydrogenobacter</taxon>
    </lineage>
</organism>
<dbReference type="InterPro" id="IPR036465">
    <property type="entry name" value="vWFA_dom_sf"/>
</dbReference>
<dbReference type="EMBL" id="DSFP01000033">
    <property type="protein sequence ID" value="HEW45805.1"/>
    <property type="molecule type" value="Genomic_DNA"/>
</dbReference>
<feature type="domain" description="VWFA" evidence="1">
    <location>
        <begin position="436"/>
        <end position="573"/>
    </location>
</feature>
<gene>
    <name evidence="2" type="ORF">ENO47_03935</name>
</gene>
<evidence type="ECO:0000259" key="1">
    <source>
        <dbReference type="PROSITE" id="PS50234"/>
    </source>
</evidence>